<name>A0A929KZI3_9SPHI</name>
<protein>
    <submittedName>
        <fullName evidence="1">Uncharacterized protein</fullName>
    </submittedName>
</protein>
<dbReference type="Proteomes" id="UP000622475">
    <property type="component" value="Unassembled WGS sequence"/>
</dbReference>
<gene>
    <name evidence="1" type="ORF">IRJ16_16120</name>
</gene>
<comment type="caution">
    <text evidence="1">The sequence shown here is derived from an EMBL/GenBank/DDBJ whole genome shotgun (WGS) entry which is preliminary data.</text>
</comment>
<evidence type="ECO:0000313" key="1">
    <source>
        <dbReference type="EMBL" id="MBE9663415.1"/>
    </source>
</evidence>
<reference evidence="1" key="1">
    <citation type="submission" date="2020-10" db="EMBL/GenBank/DDBJ databases">
        <title>Mucilaginibacter mali sp. nov., isolated from rhizosphere soil of apple orchard.</title>
        <authorList>
            <person name="Lee J.-S."/>
            <person name="Kim H.S."/>
            <person name="Kim J.-S."/>
        </authorList>
    </citation>
    <scope>NUCLEOTIDE SEQUENCE</scope>
    <source>
        <strain evidence="1">KCTC 22746</strain>
    </source>
</reference>
<evidence type="ECO:0000313" key="2">
    <source>
        <dbReference type="Proteomes" id="UP000622475"/>
    </source>
</evidence>
<dbReference type="AlphaFoldDB" id="A0A929KZI3"/>
<dbReference type="RefSeq" id="WP_194112648.1">
    <property type="nucleotide sequence ID" value="NZ_JADFFL010000006.1"/>
</dbReference>
<accession>A0A929KZI3</accession>
<proteinExistence type="predicted"/>
<sequence>MLSLSKNGARASGVLHSEQGHCALRCDRLRATAYVFKGSHGEPVEPWCGGLDTMKVVTKQIGHAPRTSPFDKLRVTAGLKKTFGLSVFQTFRLLTFLLLPFTFSLITSCSFNPNLQGKGEAHLQGTWLQDSGAVQQKLLTSYRYHVRFDCDSFFIQINNKTRSNLTGDTCVKNGQWTEFIRGTYAQKQDTLFLKGQFATKDYDVKDNTACFRSGPYQEFFKVSKTSDTLIELSGTSSVIPLTLHRTKKTICTQKPL</sequence>
<organism evidence="1 2">
    <name type="scientific">Mucilaginibacter myungsuensis</name>
    <dbReference type="NCBI Taxonomy" id="649104"/>
    <lineage>
        <taxon>Bacteria</taxon>
        <taxon>Pseudomonadati</taxon>
        <taxon>Bacteroidota</taxon>
        <taxon>Sphingobacteriia</taxon>
        <taxon>Sphingobacteriales</taxon>
        <taxon>Sphingobacteriaceae</taxon>
        <taxon>Mucilaginibacter</taxon>
    </lineage>
</organism>
<dbReference type="EMBL" id="JADFFL010000006">
    <property type="protein sequence ID" value="MBE9663415.1"/>
    <property type="molecule type" value="Genomic_DNA"/>
</dbReference>
<keyword evidence="2" id="KW-1185">Reference proteome</keyword>